<gene>
    <name evidence="1" type="ORF">ACFFSA_43570</name>
</gene>
<comment type="caution">
    <text evidence="1">The sequence shown here is derived from an EMBL/GenBank/DDBJ whole genome shotgun (WGS) entry which is preliminary data.</text>
</comment>
<keyword evidence="2" id="KW-1185">Reference proteome</keyword>
<dbReference type="EMBL" id="JBHMBW010000077">
    <property type="protein sequence ID" value="MFB9629994.1"/>
    <property type="molecule type" value="Genomic_DNA"/>
</dbReference>
<organism evidence="1 2">
    <name type="scientific">Nonomuraea helvata</name>
    <dbReference type="NCBI Taxonomy" id="37484"/>
    <lineage>
        <taxon>Bacteria</taxon>
        <taxon>Bacillati</taxon>
        <taxon>Actinomycetota</taxon>
        <taxon>Actinomycetes</taxon>
        <taxon>Streptosporangiales</taxon>
        <taxon>Streptosporangiaceae</taxon>
        <taxon>Nonomuraea</taxon>
    </lineage>
</organism>
<dbReference type="Proteomes" id="UP001589532">
    <property type="component" value="Unassembled WGS sequence"/>
</dbReference>
<sequence length="204" mass="22903">MGLDITVLIVDWAHVKEAPPDQRLELLMDVACSADDSDLEDPERGWVWPSVLAAPWFARYEFYRTLGSFKAHFWAGQAWEKIRVFADPDLRVSLDGFLSGLFWYGPDPANDAVHVHGDLFPADIDRSPGVSLAYPPEAVPTLVKSWVRAAPRLEELREPFATHAARPPGHWIKNFEEFADLLNDWGEVVGEADSRGWGLIGLPI</sequence>
<proteinExistence type="predicted"/>
<dbReference type="RefSeq" id="WP_345002286.1">
    <property type="nucleotide sequence ID" value="NZ_BAAAXV010000011.1"/>
</dbReference>
<protein>
    <submittedName>
        <fullName evidence="1">Uncharacterized protein</fullName>
    </submittedName>
</protein>
<name>A0ABV5SG77_9ACTN</name>
<evidence type="ECO:0000313" key="1">
    <source>
        <dbReference type="EMBL" id="MFB9629994.1"/>
    </source>
</evidence>
<accession>A0ABV5SG77</accession>
<evidence type="ECO:0000313" key="2">
    <source>
        <dbReference type="Proteomes" id="UP001589532"/>
    </source>
</evidence>
<reference evidence="1 2" key="1">
    <citation type="submission" date="2024-09" db="EMBL/GenBank/DDBJ databases">
        <authorList>
            <person name="Sun Q."/>
            <person name="Mori K."/>
        </authorList>
    </citation>
    <scope>NUCLEOTIDE SEQUENCE [LARGE SCALE GENOMIC DNA]</scope>
    <source>
        <strain evidence="1 2">JCM 3143</strain>
    </source>
</reference>